<dbReference type="InterPro" id="IPR012340">
    <property type="entry name" value="NA-bd_OB-fold"/>
</dbReference>
<dbReference type="NCBIfam" id="NF008165">
    <property type="entry name" value="PRK10917.1-3"/>
    <property type="match status" value="1"/>
</dbReference>
<dbReference type="SMART" id="SM00487">
    <property type="entry name" value="DEXDc"/>
    <property type="match status" value="1"/>
</dbReference>
<dbReference type="PROSITE" id="PS51194">
    <property type="entry name" value="HELICASE_CTER"/>
    <property type="match status" value="1"/>
</dbReference>
<dbReference type="CDD" id="cd17992">
    <property type="entry name" value="DEXHc_RecG"/>
    <property type="match status" value="1"/>
</dbReference>
<comment type="function">
    <text evidence="15">Plays a critical role in recombination and DNA repair. Helps process Holliday junction intermediates to mature products by catalyzing branch migration. Has replication fork regression activity, unwinds stalled or blocked replication forks to make a HJ that can be resolved. Has a DNA unwinding activity characteristic of a DNA helicase with 3'-5' polarity.</text>
</comment>
<dbReference type="SUPFAM" id="SSF50249">
    <property type="entry name" value="Nucleic acid-binding proteins"/>
    <property type="match status" value="1"/>
</dbReference>
<dbReference type="Pfam" id="PF00270">
    <property type="entry name" value="DEAD"/>
    <property type="match status" value="1"/>
</dbReference>
<evidence type="ECO:0000259" key="17">
    <source>
        <dbReference type="PROSITE" id="PS51194"/>
    </source>
</evidence>
<dbReference type="CDD" id="cd18811">
    <property type="entry name" value="SF2_C_RecG"/>
    <property type="match status" value="1"/>
</dbReference>
<dbReference type="GO" id="GO:0006281">
    <property type="term" value="P:DNA repair"/>
    <property type="evidence" value="ECO:0007669"/>
    <property type="project" value="UniProtKB-UniRule"/>
</dbReference>
<dbReference type="Proteomes" id="UP000245622">
    <property type="component" value="Chromosome 1"/>
</dbReference>
<keyword evidence="9 15" id="KW-0233">DNA recombination</keyword>
<evidence type="ECO:0000256" key="13">
    <source>
        <dbReference type="ARBA" id="ARBA00034808"/>
    </source>
</evidence>
<evidence type="ECO:0000256" key="14">
    <source>
        <dbReference type="ARBA" id="ARBA00048988"/>
    </source>
</evidence>
<feature type="domain" description="Helicase ATP-binding" evidence="16">
    <location>
        <begin position="272"/>
        <end position="433"/>
    </location>
</feature>
<dbReference type="NCBIfam" id="TIGR00643">
    <property type="entry name" value="recG"/>
    <property type="match status" value="1"/>
</dbReference>
<gene>
    <name evidence="18" type="ORF">CRIB_1933</name>
</gene>
<dbReference type="PANTHER" id="PTHR47964:SF1">
    <property type="entry name" value="ATP-DEPENDENT DNA HELICASE HOMOLOG RECG, CHLOROPLASTIC"/>
    <property type="match status" value="1"/>
</dbReference>
<dbReference type="CDD" id="cd04488">
    <property type="entry name" value="RecG_wedge_OBF"/>
    <property type="match status" value="1"/>
</dbReference>
<keyword evidence="6 15" id="KW-0347">Helicase</keyword>
<dbReference type="InterPro" id="IPR001650">
    <property type="entry name" value="Helicase_C-like"/>
</dbReference>
<evidence type="ECO:0000259" key="16">
    <source>
        <dbReference type="PROSITE" id="PS51192"/>
    </source>
</evidence>
<evidence type="ECO:0000313" key="18">
    <source>
        <dbReference type="EMBL" id="CED94539.1"/>
    </source>
</evidence>
<keyword evidence="3 15" id="KW-0547">Nucleotide-binding</keyword>
<dbReference type="SUPFAM" id="SSF52540">
    <property type="entry name" value="P-loop containing nucleoside triphosphate hydrolases"/>
    <property type="match status" value="2"/>
</dbReference>
<evidence type="ECO:0000256" key="4">
    <source>
        <dbReference type="ARBA" id="ARBA00022763"/>
    </source>
</evidence>
<keyword evidence="11" id="KW-0413">Isomerase</keyword>
<dbReference type="InterPro" id="IPR011545">
    <property type="entry name" value="DEAD/DEAH_box_helicase_dom"/>
</dbReference>
<accession>A0A1V1I338</accession>
<evidence type="ECO:0000256" key="9">
    <source>
        <dbReference type="ARBA" id="ARBA00023172"/>
    </source>
</evidence>
<dbReference type="Gene3D" id="3.40.50.300">
    <property type="entry name" value="P-loop containing nucleotide triphosphate hydrolases"/>
    <property type="match status" value="2"/>
</dbReference>
<keyword evidence="10 15" id="KW-0234">DNA repair</keyword>
<dbReference type="InterPro" id="IPR033454">
    <property type="entry name" value="RecG_wedge"/>
</dbReference>
<dbReference type="Pfam" id="PF19833">
    <property type="entry name" value="RecG_dom3_C"/>
    <property type="match status" value="1"/>
</dbReference>
<dbReference type="GO" id="GO:0005524">
    <property type="term" value="F:ATP binding"/>
    <property type="evidence" value="ECO:0007669"/>
    <property type="project" value="UniProtKB-KW"/>
</dbReference>
<dbReference type="PROSITE" id="PS51192">
    <property type="entry name" value="HELICASE_ATP_BIND_1"/>
    <property type="match status" value="1"/>
</dbReference>
<comment type="similarity">
    <text evidence="1 15">Belongs to the helicase family. RecG subfamily.</text>
</comment>
<dbReference type="InterPro" id="IPR047112">
    <property type="entry name" value="RecG/Mfd"/>
</dbReference>
<evidence type="ECO:0000256" key="1">
    <source>
        <dbReference type="ARBA" id="ARBA00007504"/>
    </source>
</evidence>
<evidence type="ECO:0000256" key="5">
    <source>
        <dbReference type="ARBA" id="ARBA00022801"/>
    </source>
</evidence>
<dbReference type="Pfam" id="PF00271">
    <property type="entry name" value="Helicase_C"/>
    <property type="match status" value="1"/>
</dbReference>
<dbReference type="EC" id="5.6.2.4" evidence="13 15"/>
<feature type="domain" description="Helicase C-terminal" evidence="17">
    <location>
        <begin position="452"/>
        <end position="613"/>
    </location>
</feature>
<evidence type="ECO:0000256" key="6">
    <source>
        <dbReference type="ARBA" id="ARBA00022806"/>
    </source>
</evidence>
<organism evidence="18 19">
    <name type="scientific">Romboutsia ilealis</name>
    <dbReference type="NCBI Taxonomy" id="1115758"/>
    <lineage>
        <taxon>Bacteria</taxon>
        <taxon>Bacillati</taxon>
        <taxon>Bacillota</taxon>
        <taxon>Clostridia</taxon>
        <taxon>Peptostreptococcales</taxon>
        <taxon>Peptostreptococcaceae</taxon>
        <taxon>Romboutsia</taxon>
    </lineage>
</organism>
<dbReference type="InterPro" id="IPR045562">
    <property type="entry name" value="RecG_dom3_C"/>
</dbReference>
<dbReference type="NCBIfam" id="NF008168">
    <property type="entry name" value="PRK10917.2-2"/>
    <property type="match status" value="1"/>
</dbReference>
<dbReference type="GeneID" id="82205959"/>
<keyword evidence="5 15" id="KW-0378">Hydrolase</keyword>
<keyword evidence="19" id="KW-1185">Reference proteome</keyword>
<dbReference type="GO" id="GO:0043138">
    <property type="term" value="F:3'-5' DNA helicase activity"/>
    <property type="evidence" value="ECO:0007669"/>
    <property type="project" value="UniProtKB-EC"/>
</dbReference>
<dbReference type="SMART" id="SM00490">
    <property type="entry name" value="HELICc"/>
    <property type="match status" value="1"/>
</dbReference>
<evidence type="ECO:0000256" key="8">
    <source>
        <dbReference type="ARBA" id="ARBA00023125"/>
    </source>
</evidence>
<evidence type="ECO:0000256" key="7">
    <source>
        <dbReference type="ARBA" id="ARBA00022840"/>
    </source>
</evidence>
<dbReference type="InterPro" id="IPR014001">
    <property type="entry name" value="Helicase_ATP-bd"/>
</dbReference>
<dbReference type="Gene3D" id="2.40.50.140">
    <property type="entry name" value="Nucleic acid-binding proteins"/>
    <property type="match status" value="1"/>
</dbReference>
<name>A0A1V1I338_9FIRM</name>
<dbReference type="PANTHER" id="PTHR47964">
    <property type="entry name" value="ATP-DEPENDENT DNA HELICASE HOMOLOG RECG, CHLOROPLASTIC"/>
    <property type="match status" value="1"/>
</dbReference>
<dbReference type="RefSeq" id="WP_180702046.1">
    <property type="nucleotide sequence ID" value="NZ_CAJUCR010000004.1"/>
</dbReference>
<keyword evidence="7 15" id="KW-0067">ATP-binding</keyword>
<dbReference type="GO" id="GO:0006310">
    <property type="term" value="P:DNA recombination"/>
    <property type="evidence" value="ECO:0007669"/>
    <property type="project" value="UniProtKB-UniRule"/>
</dbReference>
<evidence type="ECO:0000256" key="2">
    <source>
        <dbReference type="ARBA" id="ARBA00017846"/>
    </source>
</evidence>
<dbReference type="GO" id="GO:0016887">
    <property type="term" value="F:ATP hydrolysis activity"/>
    <property type="evidence" value="ECO:0007669"/>
    <property type="project" value="RHEA"/>
</dbReference>
<dbReference type="Pfam" id="PF17191">
    <property type="entry name" value="RecG_wedge"/>
    <property type="match status" value="1"/>
</dbReference>
<dbReference type="InterPro" id="IPR027417">
    <property type="entry name" value="P-loop_NTPase"/>
</dbReference>
<dbReference type="AlphaFoldDB" id="A0A1V1I338"/>
<evidence type="ECO:0000313" key="19">
    <source>
        <dbReference type="Proteomes" id="UP000245622"/>
    </source>
</evidence>
<evidence type="ECO:0000256" key="15">
    <source>
        <dbReference type="RuleBase" id="RU363016"/>
    </source>
</evidence>
<proteinExistence type="inferred from homology"/>
<protein>
    <recommendedName>
        <fullName evidence="2 15">ATP-dependent DNA helicase RecG</fullName>
        <ecNumber evidence="13 15">5.6.2.4</ecNumber>
    </recommendedName>
</protein>
<dbReference type="GO" id="GO:0003677">
    <property type="term" value="F:DNA binding"/>
    <property type="evidence" value="ECO:0007669"/>
    <property type="project" value="UniProtKB-KW"/>
</dbReference>
<dbReference type="KEGG" id="ril:CRIB_1933"/>
<comment type="catalytic activity">
    <reaction evidence="14 15">
        <text>ATP + H2O = ADP + phosphate + H(+)</text>
        <dbReference type="Rhea" id="RHEA:13065"/>
        <dbReference type="ChEBI" id="CHEBI:15377"/>
        <dbReference type="ChEBI" id="CHEBI:15378"/>
        <dbReference type="ChEBI" id="CHEBI:30616"/>
        <dbReference type="ChEBI" id="CHEBI:43474"/>
        <dbReference type="ChEBI" id="CHEBI:456216"/>
        <dbReference type="EC" id="5.6.2.4"/>
    </reaction>
</comment>
<dbReference type="EMBL" id="LN555523">
    <property type="protein sequence ID" value="CED94539.1"/>
    <property type="molecule type" value="Genomic_DNA"/>
</dbReference>
<sequence>MIDLEKDIQYVKGIGPKKAYKLNKLGIFTLKDLLFYFPRQFEDRNNLKKIAQLQNDEKATIKAIIVSVNTTSPKKGMTLTKIDIKDETGYAKLAFFNQPHIKNLYKCGDTILVFGKVKKEFKTIELSSCEIEHLTNDPKNTCKVMPIYPLTYGVTNKEIISIIKSVLNNEEIRIKEYLPQRIIEKYKLCSIDYAIRNIHNPTTKDALKIALYRIVFEEFLILQLGLFMFKNGTTEVDGIKFNRNEKLDNILDALPFKLTNAQNRALNEIIEDMESNKVMNRLVQGDVGSGKTVVALLALANCVLNGYQGALMAPTEILAEQHYISLSETLKPFGIEIELLVGSLTKKQKEKVLERVKNKEIDILIGTHALIEDKVEFNNLGIVITDEQHRFGVRQRSKLSEKGINPDILVMTATPIPRTLALILYGDLDISIIDELPPGRQPIETLAIDKGKRDKAYNSLVRREVEKGRQVYIVCPLVEESEAIEAKAATELVEELKLEYFSDLRVGLLHGKMKASEKDEIMKSFKNKEIDILVSTTVIEVGVNVPNATLMIIENAERFGLAQLHQLRGRVGRGSHKSYCILIYASKSEVCRQRMSIMEETNDGFKISEKDLEIRGPGEFFGTRQHGLPELKVANIFKHMKILKLAQQEARYIIGLDYKLQNNENKMLKREILTKFEHSVKEISLN</sequence>
<reference evidence="18 19" key="1">
    <citation type="submission" date="2014-04" db="EMBL/GenBank/DDBJ databases">
        <authorList>
            <person name="Hornung B.V."/>
        </authorList>
    </citation>
    <scope>NUCLEOTIDE SEQUENCE [LARGE SCALE GENOMIC DNA]</scope>
    <source>
        <strain evidence="18 19">CRIB</strain>
    </source>
</reference>
<evidence type="ECO:0000256" key="10">
    <source>
        <dbReference type="ARBA" id="ARBA00023204"/>
    </source>
</evidence>
<evidence type="ECO:0000256" key="11">
    <source>
        <dbReference type="ARBA" id="ARBA00023235"/>
    </source>
</evidence>
<keyword evidence="4 15" id="KW-0227">DNA damage</keyword>
<keyword evidence="8" id="KW-0238">DNA-binding</keyword>
<comment type="catalytic activity">
    <reaction evidence="12 15">
        <text>Couples ATP hydrolysis with the unwinding of duplex DNA by translocating in the 3'-5' direction.</text>
        <dbReference type="EC" id="5.6.2.4"/>
    </reaction>
</comment>
<evidence type="ECO:0000256" key="3">
    <source>
        <dbReference type="ARBA" id="ARBA00022741"/>
    </source>
</evidence>
<evidence type="ECO:0000256" key="12">
    <source>
        <dbReference type="ARBA" id="ARBA00034617"/>
    </source>
</evidence>
<dbReference type="InterPro" id="IPR004609">
    <property type="entry name" value="ATP-dep_DNA_helicase_RecG"/>
</dbReference>